<dbReference type="Proteomes" id="UP000003676">
    <property type="component" value="Unassembled WGS sequence"/>
</dbReference>
<dbReference type="EMBL" id="ABXU01000082">
    <property type="protein sequence ID" value="EEB32307.1"/>
    <property type="molecule type" value="Genomic_DNA"/>
</dbReference>
<comment type="caution">
    <text evidence="2">The sequence shown here is derived from an EMBL/GenBank/DDBJ whole genome shotgun (WGS) entry which is preliminary data.</text>
</comment>
<reference evidence="2 3" key="2">
    <citation type="submission" date="2008-10" db="EMBL/GenBank/DDBJ databases">
        <authorList>
            <person name="Fulton L."/>
            <person name="Clifton S."/>
            <person name="Fulton B."/>
            <person name="Xu J."/>
            <person name="Minx P."/>
            <person name="Pepin K.H."/>
            <person name="Johnson M."/>
            <person name="Bhonagiri V."/>
            <person name="Nash W.E."/>
            <person name="Mardis E.R."/>
            <person name="Wilson R.K."/>
        </authorList>
    </citation>
    <scope>NUCLEOTIDE SEQUENCE [LARGE SCALE GENOMIC DNA]</scope>
    <source>
        <strain evidence="2 3">ATCC 29098</strain>
    </source>
</reference>
<protein>
    <submittedName>
        <fullName evidence="2">Uncharacterized protein</fullName>
    </submittedName>
</protein>
<proteinExistence type="predicted"/>
<dbReference type="AlphaFoldDB" id="B6WXJ8"/>
<name>B6WXJ8_9BACT</name>
<feature type="region of interest" description="Disordered" evidence="1">
    <location>
        <begin position="1"/>
        <end position="24"/>
    </location>
</feature>
<organism evidence="2 3">
    <name type="scientific">Desulfovibrio piger ATCC 29098</name>
    <dbReference type="NCBI Taxonomy" id="411464"/>
    <lineage>
        <taxon>Bacteria</taxon>
        <taxon>Pseudomonadati</taxon>
        <taxon>Thermodesulfobacteriota</taxon>
        <taxon>Desulfovibrionia</taxon>
        <taxon>Desulfovibrionales</taxon>
        <taxon>Desulfovibrionaceae</taxon>
        <taxon>Desulfovibrio</taxon>
    </lineage>
</organism>
<reference evidence="2 3" key="1">
    <citation type="submission" date="2008-10" db="EMBL/GenBank/DDBJ databases">
        <title>Draft genome sequence of Desulvovibrio piger (ATCC 29098).</title>
        <authorList>
            <person name="Sudarsanam P."/>
            <person name="Ley R."/>
            <person name="Guruge J."/>
            <person name="Turnbaugh P.J."/>
            <person name="Mahowald M."/>
            <person name="Liep D."/>
            <person name="Gordon J."/>
        </authorList>
    </citation>
    <scope>NUCLEOTIDE SEQUENCE [LARGE SCALE GENOMIC DNA]</scope>
    <source>
        <strain evidence="2 3">ATCC 29098</strain>
    </source>
</reference>
<accession>B6WXJ8</accession>
<gene>
    <name evidence="2" type="ORF">DESPIG_02825</name>
</gene>
<evidence type="ECO:0000313" key="3">
    <source>
        <dbReference type="Proteomes" id="UP000003676"/>
    </source>
</evidence>
<evidence type="ECO:0000313" key="2">
    <source>
        <dbReference type="EMBL" id="EEB32307.1"/>
    </source>
</evidence>
<dbReference type="HOGENOM" id="CLU_3232706_0_0_7"/>
<sequence>MMPGMRQGPCRDEGGIPAARKGPSREACRLPCLAVRALLYCVA</sequence>
<evidence type="ECO:0000256" key="1">
    <source>
        <dbReference type="SAM" id="MobiDB-lite"/>
    </source>
</evidence>